<accession>A0A1I3RKS8</accession>
<dbReference type="STRING" id="46223.SAMN05421852_11029"/>
<reference evidence="1 2" key="1">
    <citation type="submission" date="2016-10" db="EMBL/GenBank/DDBJ databases">
        <authorList>
            <person name="de Groot N.N."/>
        </authorList>
    </citation>
    <scope>NUCLEOTIDE SEQUENCE [LARGE SCALE GENOMIC DNA]</scope>
    <source>
        <strain evidence="1 2">DSM 44778</strain>
    </source>
</reference>
<sequence length="32" mass="3894">MVMRDKKNQMFIALVLRLLTTPWFLSQEEVRV</sequence>
<gene>
    <name evidence="1" type="ORF">SAMN05421852_11029</name>
</gene>
<evidence type="ECO:0000313" key="2">
    <source>
        <dbReference type="Proteomes" id="UP000199545"/>
    </source>
</evidence>
<organism evidence="1 2">
    <name type="scientific">Thermoflavimicrobium dichotomicum</name>
    <dbReference type="NCBI Taxonomy" id="46223"/>
    <lineage>
        <taxon>Bacteria</taxon>
        <taxon>Bacillati</taxon>
        <taxon>Bacillota</taxon>
        <taxon>Bacilli</taxon>
        <taxon>Bacillales</taxon>
        <taxon>Thermoactinomycetaceae</taxon>
        <taxon>Thermoflavimicrobium</taxon>
    </lineage>
</organism>
<evidence type="ECO:0000313" key="1">
    <source>
        <dbReference type="EMBL" id="SFJ45776.1"/>
    </source>
</evidence>
<proteinExistence type="predicted"/>
<protein>
    <submittedName>
        <fullName evidence="1">Uncharacterized protein</fullName>
    </submittedName>
</protein>
<keyword evidence="2" id="KW-1185">Reference proteome</keyword>
<dbReference type="Proteomes" id="UP000199545">
    <property type="component" value="Unassembled WGS sequence"/>
</dbReference>
<dbReference type="AlphaFoldDB" id="A0A1I3RKS8"/>
<name>A0A1I3RKS8_9BACL</name>
<dbReference type="EMBL" id="FORR01000010">
    <property type="protein sequence ID" value="SFJ45776.1"/>
    <property type="molecule type" value="Genomic_DNA"/>
</dbReference>